<protein>
    <recommendedName>
        <fullName evidence="2">Translin-associated factor X-interacting protein 1 N-terminal domain-containing protein</fullName>
    </recommendedName>
</protein>
<dbReference type="OrthoDB" id="261426at2759"/>
<name>A0A1X7TMZ5_AMPQE</name>
<dbReference type="InterPro" id="IPR032755">
    <property type="entry name" value="TSNAXIP1_N"/>
</dbReference>
<dbReference type="EnsemblMetazoa" id="Aqu2.1.16216_001">
    <property type="protein sequence ID" value="Aqu2.1.16216_001"/>
    <property type="gene ID" value="Aqu2.1.16216"/>
</dbReference>
<sequence length="67" mass="7977">LTMKSLIPKLVENFTTYKPLLASNEYDLIIFDLEEKIKELLPLQAKLRSMREEYEQKFIALEESDKK</sequence>
<organism evidence="3">
    <name type="scientific">Amphimedon queenslandica</name>
    <name type="common">Sponge</name>
    <dbReference type="NCBI Taxonomy" id="400682"/>
    <lineage>
        <taxon>Eukaryota</taxon>
        <taxon>Metazoa</taxon>
        <taxon>Porifera</taxon>
        <taxon>Demospongiae</taxon>
        <taxon>Heteroscleromorpha</taxon>
        <taxon>Haplosclerida</taxon>
        <taxon>Niphatidae</taxon>
        <taxon>Amphimedon</taxon>
    </lineage>
</organism>
<evidence type="ECO:0000256" key="1">
    <source>
        <dbReference type="ARBA" id="ARBA00023054"/>
    </source>
</evidence>
<reference evidence="3" key="1">
    <citation type="submission" date="2017-05" db="UniProtKB">
        <authorList>
            <consortium name="EnsemblMetazoa"/>
        </authorList>
    </citation>
    <scope>IDENTIFICATION</scope>
</reference>
<proteinExistence type="predicted"/>
<evidence type="ECO:0000313" key="3">
    <source>
        <dbReference type="EnsemblMetazoa" id="Aqu2.1.16216_001"/>
    </source>
</evidence>
<feature type="domain" description="Translin-associated factor X-interacting protein 1 N-terminal" evidence="2">
    <location>
        <begin position="9"/>
        <end position="65"/>
    </location>
</feature>
<keyword evidence="1" id="KW-0175">Coiled coil</keyword>
<accession>A0A1X7TMZ5</accession>
<evidence type="ECO:0000259" key="2">
    <source>
        <dbReference type="Pfam" id="PF15739"/>
    </source>
</evidence>
<dbReference type="InParanoid" id="A0A1X7TMZ5"/>
<dbReference type="Pfam" id="PF15739">
    <property type="entry name" value="TSNAXIP1_N"/>
    <property type="match status" value="1"/>
</dbReference>
<dbReference type="AlphaFoldDB" id="A0A1X7TMZ5"/>